<proteinExistence type="predicted"/>
<evidence type="ECO:0000313" key="3">
    <source>
        <dbReference type="Proteomes" id="UP000177169"/>
    </source>
</evidence>
<dbReference type="STRING" id="1802505.A3D01_03240"/>
<evidence type="ECO:0000256" key="1">
    <source>
        <dbReference type="SAM" id="Phobius"/>
    </source>
</evidence>
<comment type="caution">
    <text evidence="2">The sequence shown here is derived from an EMBL/GenBank/DDBJ whole genome shotgun (WGS) entry which is preliminary data.</text>
</comment>
<dbReference type="Pfam" id="PF18895">
    <property type="entry name" value="T4SS_pilin"/>
    <property type="match status" value="1"/>
</dbReference>
<dbReference type="AlphaFoldDB" id="A0A1F7Z5X5"/>
<evidence type="ECO:0000313" key="2">
    <source>
        <dbReference type="EMBL" id="OGM34529.1"/>
    </source>
</evidence>
<organism evidence="2 3">
    <name type="scientific">Candidatus Woesebacteria bacterium RIFCSPHIGHO2_02_FULL_39_13</name>
    <dbReference type="NCBI Taxonomy" id="1802505"/>
    <lineage>
        <taxon>Bacteria</taxon>
        <taxon>Candidatus Woeseibacteriota</taxon>
    </lineage>
</organism>
<dbReference type="InterPro" id="IPR043993">
    <property type="entry name" value="T4SS_pilin"/>
</dbReference>
<name>A0A1F7Z5X5_9BACT</name>
<gene>
    <name evidence="2" type="ORF">A3D01_03240</name>
</gene>
<keyword evidence="1" id="KW-0472">Membrane</keyword>
<feature type="transmembrane region" description="Helical" evidence="1">
    <location>
        <begin position="121"/>
        <end position="142"/>
    </location>
</feature>
<accession>A0A1F7Z5X5</accession>
<protein>
    <submittedName>
        <fullName evidence="2">Uncharacterized protein</fullName>
    </submittedName>
</protein>
<reference evidence="2 3" key="1">
    <citation type="journal article" date="2016" name="Nat. Commun.">
        <title>Thousands of microbial genomes shed light on interconnected biogeochemical processes in an aquifer system.</title>
        <authorList>
            <person name="Anantharaman K."/>
            <person name="Brown C.T."/>
            <person name="Hug L.A."/>
            <person name="Sharon I."/>
            <person name="Castelle C.J."/>
            <person name="Probst A.J."/>
            <person name="Thomas B.C."/>
            <person name="Singh A."/>
            <person name="Wilkins M.J."/>
            <person name="Karaoz U."/>
            <person name="Brodie E.L."/>
            <person name="Williams K.H."/>
            <person name="Hubbard S.S."/>
            <person name="Banfield J.F."/>
        </authorList>
    </citation>
    <scope>NUCLEOTIDE SEQUENCE [LARGE SCALE GENOMIC DNA]</scope>
</reference>
<feature type="transmembrane region" description="Helical" evidence="1">
    <location>
        <begin position="85"/>
        <end position="109"/>
    </location>
</feature>
<sequence>MKVKITKILTSIFLFLFLLFSFNKVTYAGILPGPERCTPSGGGFWGWITEANTGIDTAIGCIPLEIGFFGSSGGARSFTAFMLRWAAGLGGGIAFILIVYAGFMITTAAGNPQRLQAGRELLTSAISGLLMLIFSVFILRVVGIDILGLDALGL</sequence>
<keyword evidence="1" id="KW-0812">Transmembrane</keyword>
<keyword evidence="1" id="KW-1133">Transmembrane helix</keyword>
<dbReference type="EMBL" id="MGGR01000005">
    <property type="protein sequence ID" value="OGM34529.1"/>
    <property type="molecule type" value="Genomic_DNA"/>
</dbReference>
<dbReference type="Proteomes" id="UP000177169">
    <property type="component" value="Unassembled WGS sequence"/>
</dbReference>